<protein>
    <submittedName>
        <fullName evidence="1">Uncharacterized protein</fullName>
    </submittedName>
</protein>
<evidence type="ECO:0000313" key="1">
    <source>
        <dbReference type="EMBL" id="TQB76918.1"/>
    </source>
</evidence>
<accession>A0A507R705</accession>
<dbReference type="AlphaFoldDB" id="A0A507R705"/>
<reference evidence="1 2" key="1">
    <citation type="submission" date="2019-06" db="EMBL/GenBank/DDBJ databases">
        <title>Wine fermentation using esterase from Monascus purpureus.</title>
        <authorList>
            <person name="Geng C."/>
            <person name="Zhang Y."/>
        </authorList>
    </citation>
    <scope>NUCLEOTIDE SEQUENCE [LARGE SCALE GENOMIC DNA]</scope>
    <source>
        <strain evidence="1">HQ1</strain>
    </source>
</reference>
<sequence length="185" mass="20292">MDLTRISISHDDIQHLRLINVNKNKKSNSPSDTDRHQRLEKLKTAPLFLAHACMAIENHGSSTSCTFPQYGLPGLQVHEDPHTVDHRKLMYANVSMPWSAFICESQGSGKSHTLSCLLENALIASSPAGNVSSPLAGMVVHHDKFTSFSGMLCEAAYLCSSNIPVRVLVSPTNYAAMKEAYENLP</sequence>
<organism evidence="1 2">
    <name type="scientific">Monascus purpureus</name>
    <name type="common">Red mold</name>
    <name type="synonym">Monascus anka</name>
    <dbReference type="NCBI Taxonomy" id="5098"/>
    <lineage>
        <taxon>Eukaryota</taxon>
        <taxon>Fungi</taxon>
        <taxon>Dikarya</taxon>
        <taxon>Ascomycota</taxon>
        <taxon>Pezizomycotina</taxon>
        <taxon>Eurotiomycetes</taxon>
        <taxon>Eurotiomycetidae</taxon>
        <taxon>Eurotiales</taxon>
        <taxon>Aspergillaceae</taxon>
        <taxon>Monascus</taxon>
    </lineage>
</organism>
<comment type="caution">
    <text evidence="1">The sequence shown here is derived from an EMBL/GenBank/DDBJ whole genome shotgun (WGS) entry which is preliminary data.</text>
</comment>
<keyword evidence="2" id="KW-1185">Reference proteome</keyword>
<gene>
    <name evidence="1" type="ORF">MPDQ_006097</name>
</gene>
<evidence type="ECO:0000313" key="2">
    <source>
        <dbReference type="Proteomes" id="UP000319663"/>
    </source>
</evidence>
<dbReference type="STRING" id="5098.A0A507R705"/>
<dbReference type="Proteomes" id="UP000319663">
    <property type="component" value="Unassembled WGS sequence"/>
</dbReference>
<proteinExistence type="predicted"/>
<dbReference type="EMBL" id="VIFY01000005">
    <property type="protein sequence ID" value="TQB76918.1"/>
    <property type="molecule type" value="Genomic_DNA"/>
</dbReference>
<dbReference type="OrthoDB" id="2316594at2759"/>
<name>A0A507R705_MONPU</name>